<organism evidence="3 4">
    <name type="scientific">Saponaria officinalis</name>
    <name type="common">Common soapwort</name>
    <name type="synonym">Lychnis saponaria</name>
    <dbReference type="NCBI Taxonomy" id="3572"/>
    <lineage>
        <taxon>Eukaryota</taxon>
        <taxon>Viridiplantae</taxon>
        <taxon>Streptophyta</taxon>
        <taxon>Embryophyta</taxon>
        <taxon>Tracheophyta</taxon>
        <taxon>Spermatophyta</taxon>
        <taxon>Magnoliopsida</taxon>
        <taxon>eudicotyledons</taxon>
        <taxon>Gunneridae</taxon>
        <taxon>Pentapetalae</taxon>
        <taxon>Caryophyllales</taxon>
        <taxon>Caryophyllaceae</taxon>
        <taxon>Caryophylleae</taxon>
        <taxon>Saponaria</taxon>
    </lineage>
</organism>
<proteinExistence type="predicted"/>
<dbReference type="GO" id="GO:0008168">
    <property type="term" value="F:methyltransferase activity"/>
    <property type="evidence" value="ECO:0007669"/>
    <property type="project" value="UniProtKB-KW"/>
</dbReference>
<dbReference type="AlphaFoldDB" id="A0AAW1NEA5"/>
<comment type="caution">
    <text evidence="3">The sequence shown here is derived from an EMBL/GenBank/DDBJ whole genome shotgun (WGS) entry which is preliminary data.</text>
</comment>
<dbReference type="Pfam" id="PF04072">
    <property type="entry name" value="LCM"/>
    <property type="match status" value="1"/>
</dbReference>
<evidence type="ECO:0000256" key="2">
    <source>
        <dbReference type="ARBA" id="ARBA00022679"/>
    </source>
</evidence>
<dbReference type="PANTHER" id="PTHR43619:SF2">
    <property type="entry name" value="S-ADENOSYL-L-METHIONINE-DEPENDENT METHYLTRANSFERASES SUPERFAMILY PROTEIN"/>
    <property type="match status" value="1"/>
</dbReference>
<reference evidence="3" key="1">
    <citation type="submission" date="2024-03" db="EMBL/GenBank/DDBJ databases">
        <title>WGS assembly of Saponaria officinalis var. Norfolk2.</title>
        <authorList>
            <person name="Jenkins J."/>
            <person name="Shu S."/>
            <person name="Grimwood J."/>
            <person name="Barry K."/>
            <person name="Goodstein D."/>
            <person name="Schmutz J."/>
            <person name="Leebens-Mack J."/>
            <person name="Osbourn A."/>
        </authorList>
    </citation>
    <scope>NUCLEOTIDE SEQUENCE [LARGE SCALE GENOMIC DNA]</scope>
    <source>
        <strain evidence="3">JIC</strain>
    </source>
</reference>
<keyword evidence="2" id="KW-0808">Transferase</keyword>
<dbReference type="InterPro" id="IPR007213">
    <property type="entry name" value="Ppm1/Ppm2/Tcmp"/>
</dbReference>
<dbReference type="EMBL" id="JBDFQZ010000001">
    <property type="protein sequence ID" value="KAK9756934.1"/>
    <property type="molecule type" value="Genomic_DNA"/>
</dbReference>
<accession>A0AAW1NEA5</accession>
<dbReference type="Proteomes" id="UP001443914">
    <property type="component" value="Unassembled WGS sequence"/>
</dbReference>
<evidence type="ECO:0000256" key="1">
    <source>
        <dbReference type="ARBA" id="ARBA00022603"/>
    </source>
</evidence>
<gene>
    <name evidence="3" type="ORF">RND81_01G130900</name>
</gene>
<dbReference type="Gene3D" id="3.40.50.150">
    <property type="entry name" value="Vaccinia Virus protein VP39"/>
    <property type="match status" value="1"/>
</dbReference>
<sequence>MEGILSFTHISTIKMLPHFHGNWYKKTKTHFKFTAKSSNGDDPLLQSAINAVTLRFHETLRSEPLFHDPYAACLVSPSTSIDVKKSVHPYCLITRFLDDKLLQIVGHTDELKQVVLLTDGADTRAYRLTWPSSMLIFDVSTERIYSKFSLMLKDAGAQMSRNCLLIHVPRESPNIQDALRKKGFNGNRPSIWVLQGLPLMTLASLEDILSTVASLAMKGCVLIGEVPAELIETTHELEISREESVRRIFMRHGFQVQVIDYGQVAKDLGGKQLKELSNSILFVAEHLRFSDDQMETWRREFQRVEDEGDEEGFEDL</sequence>
<evidence type="ECO:0000313" key="4">
    <source>
        <dbReference type="Proteomes" id="UP001443914"/>
    </source>
</evidence>
<dbReference type="SUPFAM" id="SSF53335">
    <property type="entry name" value="S-adenosyl-L-methionine-dependent methyltransferases"/>
    <property type="match status" value="1"/>
</dbReference>
<evidence type="ECO:0008006" key="5">
    <source>
        <dbReference type="Google" id="ProtNLM"/>
    </source>
</evidence>
<evidence type="ECO:0000313" key="3">
    <source>
        <dbReference type="EMBL" id="KAK9756934.1"/>
    </source>
</evidence>
<dbReference type="GO" id="GO:0032259">
    <property type="term" value="P:methylation"/>
    <property type="evidence" value="ECO:0007669"/>
    <property type="project" value="UniProtKB-KW"/>
</dbReference>
<keyword evidence="1" id="KW-0489">Methyltransferase</keyword>
<protein>
    <recommendedName>
        <fullName evidence="5">S-adenosyl-L-methionine-dependent methyltransferase</fullName>
    </recommendedName>
</protein>
<keyword evidence="4" id="KW-1185">Reference proteome</keyword>
<dbReference type="PANTHER" id="PTHR43619">
    <property type="entry name" value="S-ADENOSYL-L-METHIONINE-DEPENDENT METHYLTRANSFERASE YKTD-RELATED"/>
    <property type="match status" value="1"/>
</dbReference>
<name>A0AAW1NEA5_SAPOF</name>
<dbReference type="InterPro" id="IPR029063">
    <property type="entry name" value="SAM-dependent_MTases_sf"/>
</dbReference>